<feature type="transmembrane region" description="Helical" evidence="10">
    <location>
        <begin position="143"/>
        <end position="163"/>
    </location>
</feature>
<evidence type="ECO:0000259" key="11">
    <source>
        <dbReference type="PROSITE" id="PS50262"/>
    </source>
</evidence>
<evidence type="ECO:0000256" key="7">
    <source>
        <dbReference type="ARBA" id="ARBA00023170"/>
    </source>
</evidence>
<evidence type="ECO:0000256" key="9">
    <source>
        <dbReference type="ARBA" id="ARBA00023224"/>
    </source>
</evidence>
<evidence type="ECO:0000256" key="5">
    <source>
        <dbReference type="ARBA" id="ARBA00023040"/>
    </source>
</evidence>
<feature type="domain" description="G-protein coupled receptors family 1 profile" evidence="11">
    <location>
        <begin position="42"/>
        <end position="324"/>
    </location>
</feature>
<keyword evidence="6 10" id="KW-0472">Membrane</keyword>
<protein>
    <submittedName>
        <fullName evidence="13">Alpha-1B adrenergic receptor</fullName>
    </submittedName>
</protein>
<keyword evidence="8" id="KW-0325">Glycoprotein</keyword>
<dbReference type="Proteomes" id="UP001652625">
    <property type="component" value="Chromosome 07"/>
</dbReference>
<evidence type="ECO:0000256" key="10">
    <source>
        <dbReference type="SAM" id="Phobius"/>
    </source>
</evidence>
<comment type="subcellular location">
    <subcellularLocation>
        <location evidence="1">Cell membrane</location>
        <topology evidence="1">Multi-pass membrane protein</topology>
    </subcellularLocation>
</comment>
<feature type="transmembrane region" description="Helical" evidence="10">
    <location>
        <begin position="24"/>
        <end position="51"/>
    </location>
</feature>
<sequence length="378" mass="43623">MPMFLENCQFNISNDTHFLVPSKFIYITGIYSIVLSVIAFIENGLVILAYFKDPTGKLQTPLNYFLINLCFSDLMISCISLPVFAYDRMFQTTLPNILHTTVDVSFFLTVTASMLNMLVLVIDRFAAIQWPFLYRVNINIIRSRFVTMGVWLVAILISIGSLFCNLSRYYFVMSNLHTFVILISLCVSFIAALRKLQKQEGTFLLPEKSKNAYSPLRSSIIFQRDHFPHRFEEYNRQSLQLPNRQDSRRPRSDSIAVAFVERNDRVRRSYTLQLIVFTTLLLPSCALSYFLMMSNSCSYALKQTLHNVHMLLTMTTCAVNPYLLALRLDCFQKSIRIIFIKQDVERSDASPGSKITSDVFLISFSQFSRRSSDKTNQE</sequence>
<evidence type="ECO:0000313" key="13">
    <source>
        <dbReference type="RefSeq" id="XP_065657288.1"/>
    </source>
</evidence>
<organism evidence="12 13">
    <name type="scientific">Hydra vulgaris</name>
    <name type="common">Hydra</name>
    <name type="synonym">Hydra attenuata</name>
    <dbReference type="NCBI Taxonomy" id="6087"/>
    <lineage>
        <taxon>Eukaryota</taxon>
        <taxon>Metazoa</taxon>
        <taxon>Cnidaria</taxon>
        <taxon>Hydrozoa</taxon>
        <taxon>Hydroidolina</taxon>
        <taxon>Anthoathecata</taxon>
        <taxon>Aplanulata</taxon>
        <taxon>Hydridae</taxon>
        <taxon>Hydra</taxon>
    </lineage>
</organism>
<dbReference type="PANTHER" id="PTHR24246:SF27">
    <property type="entry name" value="ADENOSINE RECEPTOR, ISOFORM A"/>
    <property type="match status" value="1"/>
</dbReference>
<dbReference type="Gene3D" id="1.20.1070.10">
    <property type="entry name" value="Rhodopsin 7-helix transmembrane proteins"/>
    <property type="match status" value="1"/>
</dbReference>
<keyword evidence="5" id="KW-0297">G-protein coupled receptor</keyword>
<keyword evidence="4 10" id="KW-1133">Transmembrane helix</keyword>
<dbReference type="SUPFAM" id="SSF81321">
    <property type="entry name" value="Family A G protein-coupled receptor-like"/>
    <property type="match status" value="1"/>
</dbReference>
<evidence type="ECO:0000256" key="1">
    <source>
        <dbReference type="ARBA" id="ARBA00004651"/>
    </source>
</evidence>
<evidence type="ECO:0000256" key="2">
    <source>
        <dbReference type="ARBA" id="ARBA00022475"/>
    </source>
</evidence>
<feature type="transmembrane region" description="Helical" evidence="10">
    <location>
        <begin position="304"/>
        <end position="326"/>
    </location>
</feature>
<keyword evidence="9" id="KW-0807">Transducer</keyword>
<accession>A0ABM4C6S2</accession>
<keyword evidence="7 13" id="KW-0675">Receptor</keyword>
<dbReference type="PRINTS" id="PR00237">
    <property type="entry name" value="GPCRRHODOPSN"/>
</dbReference>
<keyword evidence="2" id="KW-1003">Cell membrane</keyword>
<evidence type="ECO:0000256" key="4">
    <source>
        <dbReference type="ARBA" id="ARBA00022989"/>
    </source>
</evidence>
<dbReference type="PROSITE" id="PS50262">
    <property type="entry name" value="G_PROTEIN_RECEP_F1_2"/>
    <property type="match status" value="1"/>
</dbReference>
<name>A0ABM4C6S2_HYDVU</name>
<dbReference type="InterPro" id="IPR017452">
    <property type="entry name" value="GPCR_Rhodpsn_7TM"/>
</dbReference>
<gene>
    <name evidence="13" type="primary">LOC105843997</name>
</gene>
<feature type="transmembrane region" description="Helical" evidence="10">
    <location>
        <begin position="63"/>
        <end position="84"/>
    </location>
</feature>
<keyword evidence="12" id="KW-1185">Reference proteome</keyword>
<evidence type="ECO:0000313" key="12">
    <source>
        <dbReference type="Proteomes" id="UP001652625"/>
    </source>
</evidence>
<feature type="transmembrane region" description="Helical" evidence="10">
    <location>
        <begin position="272"/>
        <end position="292"/>
    </location>
</feature>
<keyword evidence="3 10" id="KW-0812">Transmembrane</keyword>
<feature type="transmembrane region" description="Helical" evidence="10">
    <location>
        <begin position="169"/>
        <end position="193"/>
    </location>
</feature>
<dbReference type="PANTHER" id="PTHR24246">
    <property type="entry name" value="OLFACTORY RECEPTOR AND ADENOSINE RECEPTOR"/>
    <property type="match status" value="1"/>
</dbReference>
<dbReference type="Pfam" id="PF00001">
    <property type="entry name" value="7tm_1"/>
    <property type="match status" value="1"/>
</dbReference>
<dbReference type="GeneID" id="105843997"/>
<feature type="transmembrane region" description="Helical" evidence="10">
    <location>
        <begin position="104"/>
        <end position="122"/>
    </location>
</feature>
<reference evidence="13" key="1">
    <citation type="submission" date="2025-08" db="UniProtKB">
        <authorList>
            <consortium name="RefSeq"/>
        </authorList>
    </citation>
    <scope>IDENTIFICATION</scope>
</reference>
<proteinExistence type="predicted"/>
<evidence type="ECO:0000256" key="6">
    <source>
        <dbReference type="ARBA" id="ARBA00023136"/>
    </source>
</evidence>
<evidence type="ECO:0000256" key="3">
    <source>
        <dbReference type="ARBA" id="ARBA00022692"/>
    </source>
</evidence>
<evidence type="ECO:0000256" key="8">
    <source>
        <dbReference type="ARBA" id="ARBA00023180"/>
    </source>
</evidence>
<dbReference type="InterPro" id="IPR000276">
    <property type="entry name" value="GPCR_Rhodpsn"/>
</dbReference>
<dbReference type="RefSeq" id="XP_065657288.1">
    <property type="nucleotide sequence ID" value="XM_065801216.1"/>
</dbReference>